<dbReference type="FunFam" id="3.30.160.60:FF:000648">
    <property type="entry name" value="Zinc finger protein rotund"/>
    <property type="match status" value="1"/>
</dbReference>
<dbReference type="InterPro" id="IPR013087">
    <property type="entry name" value="Znf_C2H2_type"/>
</dbReference>
<keyword evidence="14" id="KW-1185">Reference proteome</keyword>
<dbReference type="FunFam" id="3.30.160.60:FF:000056">
    <property type="entry name" value="Zinc finger and SCAN domain-containing 20"/>
    <property type="match status" value="1"/>
</dbReference>
<evidence type="ECO:0000256" key="2">
    <source>
        <dbReference type="ARBA" id="ARBA00006991"/>
    </source>
</evidence>
<keyword evidence="6" id="KW-0862">Zinc</keyword>
<dbReference type="SMART" id="SM00355">
    <property type="entry name" value="ZnF_C2H2"/>
    <property type="match status" value="6"/>
</dbReference>
<proteinExistence type="inferred from homology"/>
<feature type="domain" description="C2H2-type" evidence="12">
    <location>
        <begin position="280"/>
        <end position="308"/>
    </location>
</feature>
<dbReference type="GO" id="GO:0005634">
    <property type="term" value="C:nucleus"/>
    <property type="evidence" value="ECO:0007669"/>
    <property type="project" value="UniProtKB-SubCell"/>
</dbReference>
<dbReference type="InterPro" id="IPR036236">
    <property type="entry name" value="Znf_C2H2_sf"/>
</dbReference>
<keyword evidence="7" id="KW-0805">Transcription regulation</keyword>
<dbReference type="PANTHER" id="PTHR24394:SF44">
    <property type="entry name" value="ZINC FINGER PROTEIN 271-LIKE"/>
    <property type="match status" value="1"/>
</dbReference>
<feature type="domain" description="C2H2-type" evidence="12">
    <location>
        <begin position="396"/>
        <end position="423"/>
    </location>
</feature>
<feature type="region of interest" description="Disordered" evidence="11">
    <location>
        <begin position="445"/>
        <end position="490"/>
    </location>
</feature>
<gene>
    <name evidence="13" type="ORF">SPHA_19824</name>
</gene>
<dbReference type="AlphaFoldDB" id="A0A812BJH4"/>
<protein>
    <submittedName>
        <fullName evidence="13">ZNF362_384</fullName>
    </submittedName>
</protein>
<dbReference type="PROSITE" id="PS00028">
    <property type="entry name" value="ZINC_FINGER_C2H2_1"/>
    <property type="match status" value="6"/>
</dbReference>
<keyword evidence="4" id="KW-0677">Repeat</keyword>
<evidence type="ECO:0000259" key="12">
    <source>
        <dbReference type="PROSITE" id="PS50157"/>
    </source>
</evidence>
<dbReference type="Gene3D" id="3.30.160.60">
    <property type="entry name" value="Classic Zinc Finger"/>
    <property type="match status" value="5"/>
</dbReference>
<dbReference type="GO" id="GO:0000981">
    <property type="term" value="F:DNA-binding transcription factor activity, RNA polymerase II-specific"/>
    <property type="evidence" value="ECO:0007669"/>
    <property type="project" value="TreeGrafter"/>
</dbReference>
<feature type="compositionally biased region" description="Basic and acidic residues" evidence="11">
    <location>
        <begin position="463"/>
        <end position="481"/>
    </location>
</feature>
<feature type="domain" description="C2H2-type" evidence="12">
    <location>
        <begin position="366"/>
        <end position="395"/>
    </location>
</feature>
<dbReference type="FunFam" id="3.30.160.60:FF:000446">
    <property type="entry name" value="Zinc finger protein"/>
    <property type="match status" value="1"/>
</dbReference>
<evidence type="ECO:0000256" key="11">
    <source>
        <dbReference type="SAM" id="MobiDB-lite"/>
    </source>
</evidence>
<evidence type="ECO:0000256" key="4">
    <source>
        <dbReference type="ARBA" id="ARBA00022737"/>
    </source>
</evidence>
<dbReference type="PROSITE" id="PS50157">
    <property type="entry name" value="ZINC_FINGER_C2H2_2"/>
    <property type="match status" value="6"/>
</dbReference>
<dbReference type="OrthoDB" id="654211at2759"/>
<evidence type="ECO:0000256" key="6">
    <source>
        <dbReference type="ARBA" id="ARBA00022833"/>
    </source>
</evidence>
<evidence type="ECO:0000313" key="14">
    <source>
        <dbReference type="Proteomes" id="UP000597762"/>
    </source>
</evidence>
<evidence type="ECO:0000256" key="9">
    <source>
        <dbReference type="ARBA" id="ARBA00023242"/>
    </source>
</evidence>
<keyword evidence="8" id="KW-0804">Transcription</keyword>
<evidence type="ECO:0000256" key="10">
    <source>
        <dbReference type="PROSITE-ProRule" id="PRU00042"/>
    </source>
</evidence>
<evidence type="ECO:0000313" key="13">
    <source>
        <dbReference type="EMBL" id="CAE1235586.1"/>
    </source>
</evidence>
<dbReference type="SUPFAM" id="SSF57667">
    <property type="entry name" value="beta-beta-alpha zinc fingers"/>
    <property type="match status" value="4"/>
</dbReference>
<feature type="domain" description="C2H2-type" evidence="12">
    <location>
        <begin position="427"/>
        <end position="454"/>
    </location>
</feature>
<dbReference type="Proteomes" id="UP000597762">
    <property type="component" value="Unassembled WGS sequence"/>
</dbReference>
<evidence type="ECO:0000256" key="1">
    <source>
        <dbReference type="ARBA" id="ARBA00004123"/>
    </source>
</evidence>
<comment type="caution">
    <text evidence="13">The sequence shown here is derived from an EMBL/GenBank/DDBJ whole genome shotgun (WGS) entry which is preliminary data.</text>
</comment>
<dbReference type="FunFam" id="3.30.160.60:FF:000158">
    <property type="entry name" value="Zinc finger protein 362"/>
    <property type="match status" value="1"/>
</dbReference>
<evidence type="ECO:0000256" key="3">
    <source>
        <dbReference type="ARBA" id="ARBA00022723"/>
    </source>
</evidence>
<dbReference type="EMBL" id="CAHIKZ030000723">
    <property type="protein sequence ID" value="CAE1235586.1"/>
    <property type="molecule type" value="Genomic_DNA"/>
</dbReference>
<dbReference type="PANTHER" id="PTHR24394">
    <property type="entry name" value="ZINC FINGER PROTEIN"/>
    <property type="match status" value="1"/>
</dbReference>
<feature type="domain" description="C2H2-type" evidence="12">
    <location>
        <begin position="310"/>
        <end position="337"/>
    </location>
</feature>
<keyword evidence="5 10" id="KW-0863">Zinc-finger</keyword>
<dbReference type="Pfam" id="PF00096">
    <property type="entry name" value="zf-C2H2"/>
    <property type="match status" value="5"/>
</dbReference>
<sequence length="603" mass="67682">MVAATAAPAFLLSLNTTFNRDFFFFLLTHIQTKKHSSIIKQIKTVVFDTSLRDKCGTARLPLSPAHTQCWGHGPWSSSRRQLITTLEAAAIGRLPSTMLLLNPDCYPGLNMTERHQRDDFSLWPGVQATNADMSNQNTSADVYKWKNSNHHMSTDYREVPWHSGYPDIRPASATQKMDSPPHKRGATAPRSPSLPHWDIQTYHSYKPLWRKACAGQIDDHLGAYEDNLNQDNMNRVQDLRPNTQSNGGYRTAHVGSTTPATNAPLVVPQPVKPTKAAKTYQCKMCDQVFTTKSDMLIHCQQIHKQDPKPYKCPTCLKCFANSSYLSQHARIHSGIKPYRCEICERKFTQLSHLQQHIRTHTGEKPYKCLHPGCGKAFSQLSNLQSHSRSHMTDKPYRCNSCYKCYADEASLREHIPKHSDTKHLKTHICRICGKSYTQETYLTRHMAKHSQDNSNKVSPRPIIKQEPDHSSDEYGRSDRQPDNTTGSCGKVSSAFMPIPHQFGSPVPSSTTASTYPYGSSLGANSLSSPLPHISSMTSPRYFPYDPLGFRKSDPPERNLNVGMSSRDSMLANSLLSLQHIKNYASQQMPSFTPTCSGGGSRLT</sequence>
<feature type="domain" description="C2H2-type" evidence="12">
    <location>
        <begin position="338"/>
        <end position="365"/>
    </location>
</feature>
<accession>A0A812BJH4</accession>
<keyword evidence="9" id="KW-0539">Nucleus</keyword>
<reference evidence="13" key="1">
    <citation type="submission" date="2021-01" db="EMBL/GenBank/DDBJ databases">
        <authorList>
            <person name="Li R."/>
            <person name="Bekaert M."/>
        </authorList>
    </citation>
    <scope>NUCLEOTIDE SEQUENCE</scope>
    <source>
        <strain evidence="13">Farmed</strain>
    </source>
</reference>
<keyword evidence="3" id="KW-0479">Metal-binding</keyword>
<dbReference type="GO" id="GO:0008270">
    <property type="term" value="F:zinc ion binding"/>
    <property type="evidence" value="ECO:0007669"/>
    <property type="project" value="UniProtKB-KW"/>
</dbReference>
<feature type="region of interest" description="Disordered" evidence="11">
    <location>
        <begin position="169"/>
        <end position="195"/>
    </location>
</feature>
<name>A0A812BJH4_ACAPH</name>
<comment type="subcellular location">
    <subcellularLocation>
        <location evidence="1">Nucleus</location>
    </subcellularLocation>
</comment>
<comment type="similarity">
    <text evidence="2">Belongs to the krueppel C2H2-type zinc-finger protein family.</text>
</comment>
<evidence type="ECO:0000256" key="8">
    <source>
        <dbReference type="ARBA" id="ARBA00023163"/>
    </source>
</evidence>
<evidence type="ECO:0000256" key="7">
    <source>
        <dbReference type="ARBA" id="ARBA00023015"/>
    </source>
</evidence>
<evidence type="ECO:0000256" key="5">
    <source>
        <dbReference type="ARBA" id="ARBA00022771"/>
    </source>
</evidence>
<organism evidence="13 14">
    <name type="scientific">Acanthosepion pharaonis</name>
    <name type="common">Pharaoh cuttlefish</name>
    <name type="synonym">Sepia pharaonis</name>
    <dbReference type="NCBI Taxonomy" id="158019"/>
    <lineage>
        <taxon>Eukaryota</taxon>
        <taxon>Metazoa</taxon>
        <taxon>Spiralia</taxon>
        <taxon>Lophotrochozoa</taxon>
        <taxon>Mollusca</taxon>
        <taxon>Cephalopoda</taxon>
        <taxon>Coleoidea</taxon>
        <taxon>Decapodiformes</taxon>
        <taxon>Sepiida</taxon>
        <taxon>Sepiina</taxon>
        <taxon>Sepiidae</taxon>
        <taxon>Acanthosepion</taxon>
    </lineage>
</organism>